<comment type="caution">
    <text evidence="2">The sequence shown here is derived from an EMBL/GenBank/DDBJ whole genome shotgun (WGS) entry which is preliminary data.</text>
</comment>
<gene>
    <name evidence="2" type="ORF">ACAOBT_LOCUS19273</name>
</gene>
<feature type="chain" id="PRO_5040452139" evidence="1">
    <location>
        <begin position="20"/>
        <end position="109"/>
    </location>
</feature>
<dbReference type="OrthoDB" id="6774725at2759"/>
<evidence type="ECO:0000313" key="3">
    <source>
        <dbReference type="Proteomes" id="UP001152888"/>
    </source>
</evidence>
<keyword evidence="3" id="KW-1185">Reference proteome</keyword>
<evidence type="ECO:0000256" key="1">
    <source>
        <dbReference type="SAM" id="SignalP"/>
    </source>
</evidence>
<sequence length="109" mass="12450">MANIQISLIILIILHSVAGLKSPYWECQYEQFQNTEPCQTFAKLKLPSSDSQQYFFQDVQRRNSEISSALNDLYGNNGRGGFPGKRNPELSSALLHYINSNKGYNKLYK</sequence>
<evidence type="ECO:0000313" key="2">
    <source>
        <dbReference type="EMBL" id="CAH1989761.1"/>
    </source>
</evidence>
<protein>
    <submittedName>
        <fullName evidence="2">Uncharacterized protein</fullName>
    </submittedName>
</protein>
<organism evidence="2 3">
    <name type="scientific">Acanthoscelides obtectus</name>
    <name type="common">Bean weevil</name>
    <name type="synonym">Bruchus obtectus</name>
    <dbReference type="NCBI Taxonomy" id="200917"/>
    <lineage>
        <taxon>Eukaryota</taxon>
        <taxon>Metazoa</taxon>
        <taxon>Ecdysozoa</taxon>
        <taxon>Arthropoda</taxon>
        <taxon>Hexapoda</taxon>
        <taxon>Insecta</taxon>
        <taxon>Pterygota</taxon>
        <taxon>Neoptera</taxon>
        <taxon>Endopterygota</taxon>
        <taxon>Coleoptera</taxon>
        <taxon>Polyphaga</taxon>
        <taxon>Cucujiformia</taxon>
        <taxon>Chrysomeloidea</taxon>
        <taxon>Chrysomelidae</taxon>
        <taxon>Bruchinae</taxon>
        <taxon>Bruchini</taxon>
        <taxon>Acanthoscelides</taxon>
    </lineage>
</organism>
<name>A0A9P0L6M0_ACAOB</name>
<feature type="signal peptide" evidence="1">
    <location>
        <begin position="1"/>
        <end position="19"/>
    </location>
</feature>
<proteinExistence type="predicted"/>
<reference evidence="2" key="1">
    <citation type="submission" date="2022-03" db="EMBL/GenBank/DDBJ databases">
        <authorList>
            <person name="Sayadi A."/>
        </authorList>
    </citation>
    <scope>NUCLEOTIDE SEQUENCE</scope>
</reference>
<dbReference type="AlphaFoldDB" id="A0A9P0L6M0"/>
<accession>A0A9P0L6M0</accession>
<keyword evidence="1" id="KW-0732">Signal</keyword>
<dbReference type="EMBL" id="CAKOFQ010007072">
    <property type="protein sequence ID" value="CAH1989761.1"/>
    <property type="molecule type" value="Genomic_DNA"/>
</dbReference>
<dbReference type="Proteomes" id="UP001152888">
    <property type="component" value="Unassembled WGS sequence"/>
</dbReference>